<reference evidence="7" key="1">
    <citation type="submission" date="2023-03" db="EMBL/GenBank/DDBJ databases">
        <authorList>
            <person name="Shen W."/>
            <person name="Cai J."/>
        </authorList>
    </citation>
    <scope>NUCLEOTIDE SEQUENCE</scope>
    <source>
        <strain evidence="7">P66-3</strain>
    </source>
</reference>
<evidence type="ECO:0000313" key="7">
    <source>
        <dbReference type="EMBL" id="MDT2760371.1"/>
    </source>
</evidence>
<keyword evidence="2" id="KW-0964">Secreted</keyword>
<sequence length="113" mass="12510">MKKLLLKGGLIVSLLLVGGQQVHAVEETSSQATITFYDPSPVPKPVISINDETAGKVNSQPVITNKNKRLPQTNDKPLNYLVSFIGGELILLSLAILWKRRKEEEDDEQKNSN</sequence>
<comment type="caution">
    <text evidence="7">The sequence shown here is derived from an EMBL/GenBank/DDBJ whole genome shotgun (WGS) entry which is preliminary data.</text>
</comment>
<accession>A0ABU3FDA3</accession>
<dbReference type="Proteomes" id="UP001181046">
    <property type="component" value="Unassembled WGS sequence"/>
</dbReference>
<dbReference type="NCBIfam" id="TIGR01167">
    <property type="entry name" value="LPXTG_anchor"/>
    <property type="match status" value="1"/>
</dbReference>
<feature type="chain" id="PRO_5046904693" evidence="5">
    <location>
        <begin position="25"/>
        <end position="113"/>
    </location>
</feature>
<keyword evidence="3 5" id="KW-0732">Signal</keyword>
<evidence type="ECO:0000259" key="6">
    <source>
        <dbReference type="PROSITE" id="PS50847"/>
    </source>
</evidence>
<evidence type="ECO:0000256" key="5">
    <source>
        <dbReference type="SAM" id="SignalP"/>
    </source>
</evidence>
<dbReference type="PROSITE" id="PS50847">
    <property type="entry name" value="GRAM_POS_ANCHORING"/>
    <property type="match status" value="1"/>
</dbReference>
<feature type="signal peptide" evidence="5">
    <location>
        <begin position="1"/>
        <end position="24"/>
    </location>
</feature>
<evidence type="ECO:0000256" key="1">
    <source>
        <dbReference type="ARBA" id="ARBA00022512"/>
    </source>
</evidence>
<dbReference type="EMBL" id="JARQAJ010000007">
    <property type="protein sequence ID" value="MDT2760371.1"/>
    <property type="molecule type" value="Genomic_DNA"/>
</dbReference>
<feature type="domain" description="Gram-positive cocci surface proteins LPxTG" evidence="6">
    <location>
        <begin position="70"/>
        <end position="109"/>
    </location>
</feature>
<proteinExistence type="predicted"/>
<keyword evidence="8" id="KW-1185">Reference proteome</keyword>
<keyword evidence="4" id="KW-0572">Peptidoglycan-anchor</keyword>
<dbReference type="RefSeq" id="WP_311830356.1">
    <property type="nucleotide sequence ID" value="NZ_JARQAJ010000007.1"/>
</dbReference>
<organism evidence="7 8">
    <name type="scientific">Enterococcus xiangfangensis</name>
    <dbReference type="NCBI Taxonomy" id="1296537"/>
    <lineage>
        <taxon>Bacteria</taxon>
        <taxon>Bacillati</taxon>
        <taxon>Bacillota</taxon>
        <taxon>Bacilli</taxon>
        <taxon>Lactobacillales</taxon>
        <taxon>Enterococcaceae</taxon>
        <taxon>Enterococcus</taxon>
    </lineage>
</organism>
<keyword evidence="1" id="KW-0134">Cell wall</keyword>
<gene>
    <name evidence="7" type="ORF">P7H27_11415</name>
</gene>
<name>A0ABU3FDA3_9ENTE</name>
<evidence type="ECO:0000313" key="8">
    <source>
        <dbReference type="Proteomes" id="UP001181046"/>
    </source>
</evidence>
<evidence type="ECO:0000256" key="2">
    <source>
        <dbReference type="ARBA" id="ARBA00022525"/>
    </source>
</evidence>
<dbReference type="InterPro" id="IPR019931">
    <property type="entry name" value="LPXTG_anchor"/>
</dbReference>
<evidence type="ECO:0000256" key="3">
    <source>
        <dbReference type="ARBA" id="ARBA00022729"/>
    </source>
</evidence>
<protein>
    <submittedName>
        <fullName evidence="7">LPXTG cell wall anchor domain-containing protein</fullName>
    </submittedName>
</protein>
<evidence type="ECO:0000256" key="4">
    <source>
        <dbReference type="ARBA" id="ARBA00023088"/>
    </source>
</evidence>